<feature type="non-terminal residue" evidence="3">
    <location>
        <position position="1"/>
    </location>
</feature>
<dbReference type="InterPro" id="IPR023801">
    <property type="entry name" value="His_deacetylse_dom"/>
</dbReference>
<dbReference type="PANTHER" id="PTHR10625:SF19">
    <property type="entry name" value="HISTONE DEACETYLASE 12"/>
    <property type="match status" value="1"/>
</dbReference>
<dbReference type="InterPro" id="IPR023696">
    <property type="entry name" value="Ureohydrolase_dom_sf"/>
</dbReference>
<feature type="non-terminal residue" evidence="3">
    <location>
        <position position="287"/>
    </location>
</feature>
<evidence type="ECO:0000259" key="2">
    <source>
        <dbReference type="Pfam" id="PF00850"/>
    </source>
</evidence>
<dbReference type="GO" id="GO:0016787">
    <property type="term" value="F:hydrolase activity"/>
    <property type="evidence" value="ECO:0007669"/>
    <property type="project" value="UniProtKB-KW"/>
</dbReference>
<dbReference type="AlphaFoldDB" id="X1MA72"/>
<comment type="caution">
    <text evidence="3">The sequence shown here is derived from an EMBL/GenBank/DDBJ whole genome shotgun (WGS) entry which is preliminary data.</text>
</comment>
<dbReference type="InterPro" id="IPR000286">
    <property type="entry name" value="HDACs"/>
</dbReference>
<dbReference type="InterPro" id="IPR037138">
    <property type="entry name" value="His_deacetylse_dom_sf"/>
</dbReference>
<accession>X1MA72</accession>
<reference evidence="3" key="1">
    <citation type="journal article" date="2014" name="Front. Microbiol.">
        <title>High frequency of phylogenetically diverse reductive dehalogenase-homologous genes in deep subseafloor sedimentary metagenomes.</title>
        <authorList>
            <person name="Kawai M."/>
            <person name="Futagami T."/>
            <person name="Toyoda A."/>
            <person name="Takaki Y."/>
            <person name="Nishi S."/>
            <person name="Hori S."/>
            <person name="Arai W."/>
            <person name="Tsubouchi T."/>
            <person name="Morono Y."/>
            <person name="Uchiyama I."/>
            <person name="Ito T."/>
            <person name="Fujiyama A."/>
            <person name="Inagaki F."/>
            <person name="Takami H."/>
        </authorList>
    </citation>
    <scope>NUCLEOTIDE SEQUENCE</scope>
    <source>
        <strain evidence="3">Expedition CK06-06</strain>
    </source>
</reference>
<dbReference type="SUPFAM" id="SSF52768">
    <property type="entry name" value="Arginase/deacetylase"/>
    <property type="match status" value="1"/>
</dbReference>
<sequence>TVNLGEHVFPVQKYRMVYQRLASEGLIIPDNLFLPVFPERRDLLLVHTPEYLRDLENLAFSPRTMFSEIPLTRKIIKGYKLFAGGTILAGQKALEKGMAIHLGGGFHHAFPSRGEGFCYINDVAVGIRRLKRDKLIDKALIVDCDLHQGNGTAFIFQEDRSVFTFSIHQENLYPVKEKSDLDIGLPDFTGDEEYLVKLSSTLLQIWRNFEPDVVYYLAGADPYEDDQLGQLKLTKAGLKKRDNWVISKCLEKKVPLVILLAGGYAFRVEDTVDIHCHTCRIATMLFG</sequence>
<dbReference type="EMBL" id="BARV01016569">
    <property type="protein sequence ID" value="GAI28517.1"/>
    <property type="molecule type" value="Genomic_DNA"/>
</dbReference>
<dbReference type="GO" id="GO:0040029">
    <property type="term" value="P:epigenetic regulation of gene expression"/>
    <property type="evidence" value="ECO:0007669"/>
    <property type="project" value="TreeGrafter"/>
</dbReference>
<dbReference type="Pfam" id="PF00850">
    <property type="entry name" value="Hist_deacetyl"/>
    <property type="match status" value="1"/>
</dbReference>
<evidence type="ECO:0000313" key="3">
    <source>
        <dbReference type="EMBL" id="GAI28517.1"/>
    </source>
</evidence>
<dbReference type="GO" id="GO:0004407">
    <property type="term" value="F:histone deacetylase activity"/>
    <property type="evidence" value="ECO:0007669"/>
    <property type="project" value="InterPro"/>
</dbReference>
<dbReference type="Gene3D" id="3.40.800.20">
    <property type="entry name" value="Histone deacetylase domain"/>
    <property type="match status" value="1"/>
</dbReference>
<dbReference type="InterPro" id="IPR044150">
    <property type="entry name" value="HDAC_classIV"/>
</dbReference>
<proteinExistence type="predicted"/>
<dbReference type="PRINTS" id="PR01270">
    <property type="entry name" value="HDASUPER"/>
</dbReference>
<gene>
    <name evidence="3" type="ORF">S06H3_28399</name>
</gene>
<feature type="domain" description="Histone deacetylase" evidence="2">
    <location>
        <begin position="7"/>
        <end position="267"/>
    </location>
</feature>
<name>X1MA72_9ZZZZ</name>
<protein>
    <recommendedName>
        <fullName evidence="2">Histone deacetylase domain-containing protein</fullName>
    </recommendedName>
</protein>
<organism evidence="3">
    <name type="scientific">marine sediment metagenome</name>
    <dbReference type="NCBI Taxonomy" id="412755"/>
    <lineage>
        <taxon>unclassified sequences</taxon>
        <taxon>metagenomes</taxon>
        <taxon>ecological metagenomes</taxon>
    </lineage>
</organism>
<evidence type="ECO:0000256" key="1">
    <source>
        <dbReference type="ARBA" id="ARBA00022801"/>
    </source>
</evidence>
<dbReference type="CDD" id="cd09993">
    <property type="entry name" value="HDAC_classIV"/>
    <property type="match status" value="1"/>
</dbReference>
<keyword evidence="1" id="KW-0378">Hydrolase</keyword>
<dbReference type="PANTHER" id="PTHR10625">
    <property type="entry name" value="HISTONE DEACETYLASE HDAC1-RELATED"/>
    <property type="match status" value="1"/>
</dbReference>